<dbReference type="GeneTree" id="ENSGT00940000163484"/>
<sequence>MSGNETAILQQLAILVVCHGLAVGQISSYYFLLQRPMPWVKAQEFCQKYYVDLAVLTTEEQYFTVLNATPATKVSFWLGLKRQSVSSDWQWVNGEQLGYEHWYRRNYEGCCASLEAMLEKDKNLLARYCKEPHMVVCQGPHSPQSVTVDSVGAEHVNLSWNISAFMQTTPHSYNVTICDSRCETGLYSCTNGSAAMSISISNLTSGTKYFLQISAFVVRPDSVTGGNIILQSNPATVEVKTVDHGIIFAVLMVIKLMLLAPPLCILYHILKKGHGSEIIGGTEVKPHSLPYMALLESDKPICGGVLIDQAWVLTAAHCHSIKKVLLGVHSIKADEKDFRQVRKVKKSLPHPCYDGTDKVNDLMLLKLDKKVKKTKAVNWVTLPKTSMEPKAGSVCVVAGWGTTKNNVKQMSDVLRSVNVTVIDRVKCNSADYYNLNPVITSSMICAGSNGRNTADTCLGDSGGPLMCNGVLAGITSFGRMCGLIKKPGVYSFLSEKQLQWIKNTMKGSKIE</sequence>
<dbReference type="PROSITE" id="PS50853">
    <property type="entry name" value="FN3"/>
    <property type="match status" value="1"/>
</dbReference>
<dbReference type="InterPro" id="IPR013783">
    <property type="entry name" value="Ig-like_fold"/>
</dbReference>
<dbReference type="eggNOG" id="KOG3627">
    <property type="taxonomic scope" value="Eukaryota"/>
</dbReference>
<dbReference type="PROSITE" id="PS00135">
    <property type="entry name" value="TRYPSIN_SER"/>
    <property type="match status" value="1"/>
</dbReference>
<dbReference type="SMART" id="SM00020">
    <property type="entry name" value="Tryp_SPc"/>
    <property type="match status" value="1"/>
</dbReference>
<dbReference type="PROSITE" id="PS50240">
    <property type="entry name" value="TRYPSIN_DOM"/>
    <property type="match status" value="1"/>
</dbReference>
<dbReference type="PANTHER" id="PTHR24271:SF52">
    <property type="entry name" value="GRANZYME K"/>
    <property type="match status" value="1"/>
</dbReference>
<evidence type="ECO:0000256" key="1">
    <source>
        <dbReference type="ARBA" id="ARBA00022670"/>
    </source>
</evidence>
<name>I3KK05_ORENI</name>
<dbReference type="SUPFAM" id="SSF56436">
    <property type="entry name" value="C-type lectin-like"/>
    <property type="match status" value="1"/>
</dbReference>
<feature type="domain" description="C-type lectin" evidence="8">
    <location>
        <begin position="29"/>
        <end position="138"/>
    </location>
</feature>
<keyword evidence="2" id="KW-0732">Signal</keyword>
<dbReference type="PANTHER" id="PTHR24271">
    <property type="entry name" value="KALLIKREIN-RELATED"/>
    <property type="match status" value="1"/>
</dbReference>
<evidence type="ECO:0000313" key="11">
    <source>
        <dbReference type="Ensembl" id="ENSONIP00000021450.2"/>
    </source>
</evidence>
<dbReference type="CDD" id="cd00037">
    <property type="entry name" value="CLECT"/>
    <property type="match status" value="1"/>
</dbReference>
<dbReference type="Ensembl" id="ENSONIT00000021469.2">
    <property type="protein sequence ID" value="ENSONIP00000021450.2"/>
    <property type="gene ID" value="ENSONIG00000017008.2"/>
</dbReference>
<dbReference type="InterPro" id="IPR036116">
    <property type="entry name" value="FN3_sf"/>
</dbReference>
<keyword evidence="7" id="KW-1133">Transmembrane helix</keyword>
<dbReference type="SUPFAM" id="SSF49265">
    <property type="entry name" value="Fibronectin type III"/>
    <property type="match status" value="1"/>
</dbReference>
<evidence type="ECO:0000259" key="8">
    <source>
        <dbReference type="PROSITE" id="PS50041"/>
    </source>
</evidence>
<dbReference type="FunFam" id="2.40.10.10:FF:000120">
    <property type="entry name" value="Putative serine protease"/>
    <property type="match status" value="1"/>
</dbReference>
<feature type="domain" description="Fibronectin type-III" evidence="10">
    <location>
        <begin position="142"/>
        <end position="235"/>
    </location>
</feature>
<dbReference type="InterPro" id="IPR016187">
    <property type="entry name" value="CTDL_fold"/>
</dbReference>
<evidence type="ECO:0000259" key="9">
    <source>
        <dbReference type="PROSITE" id="PS50240"/>
    </source>
</evidence>
<dbReference type="GO" id="GO:0006508">
    <property type="term" value="P:proteolysis"/>
    <property type="evidence" value="ECO:0007669"/>
    <property type="project" value="UniProtKB-KW"/>
</dbReference>
<keyword evidence="4 6" id="KW-0720">Serine protease</keyword>
<dbReference type="PROSITE" id="PS50041">
    <property type="entry name" value="C_TYPE_LECTIN_2"/>
    <property type="match status" value="1"/>
</dbReference>
<dbReference type="InterPro" id="IPR016186">
    <property type="entry name" value="C-type_lectin-like/link_sf"/>
</dbReference>
<keyword evidence="7" id="KW-0812">Transmembrane</keyword>
<evidence type="ECO:0000313" key="12">
    <source>
        <dbReference type="Proteomes" id="UP000005207"/>
    </source>
</evidence>
<dbReference type="InterPro" id="IPR001254">
    <property type="entry name" value="Trypsin_dom"/>
</dbReference>
<keyword evidence="5" id="KW-1015">Disulfide bond</keyword>
<evidence type="ECO:0000256" key="3">
    <source>
        <dbReference type="ARBA" id="ARBA00022801"/>
    </source>
</evidence>
<dbReference type="SUPFAM" id="SSF50494">
    <property type="entry name" value="Trypsin-like serine proteases"/>
    <property type="match status" value="1"/>
</dbReference>
<reference evidence="12" key="1">
    <citation type="submission" date="2012-01" db="EMBL/GenBank/DDBJ databases">
        <title>The Genome Sequence of Oreochromis niloticus (Nile Tilapia).</title>
        <authorList>
            <consortium name="Broad Institute Genome Assembly Team"/>
            <consortium name="Broad Institute Sequencing Platform"/>
            <person name="Di Palma F."/>
            <person name="Johnson J."/>
            <person name="Lander E.S."/>
            <person name="Lindblad-Toh K."/>
        </authorList>
    </citation>
    <scope>NUCLEOTIDE SEQUENCE [LARGE SCALE GENOMIC DNA]</scope>
</reference>
<dbReference type="AlphaFoldDB" id="I3KK05"/>
<dbReference type="InterPro" id="IPR043504">
    <property type="entry name" value="Peptidase_S1_PA_chymotrypsin"/>
</dbReference>
<reference evidence="11" key="3">
    <citation type="submission" date="2025-09" db="UniProtKB">
        <authorList>
            <consortium name="Ensembl"/>
        </authorList>
    </citation>
    <scope>IDENTIFICATION</scope>
</reference>
<dbReference type="STRING" id="8128.ENSONIP00000021450"/>
<dbReference type="CDD" id="cd00190">
    <property type="entry name" value="Tryp_SPc"/>
    <property type="match status" value="1"/>
</dbReference>
<dbReference type="InterPro" id="IPR018114">
    <property type="entry name" value="TRYPSIN_HIS"/>
</dbReference>
<dbReference type="InterPro" id="IPR001304">
    <property type="entry name" value="C-type_lectin-like"/>
</dbReference>
<dbReference type="GO" id="GO:0004252">
    <property type="term" value="F:serine-type endopeptidase activity"/>
    <property type="evidence" value="ECO:0007669"/>
    <property type="project" value="InterPro"/>
</dbReference>
<dbReference type="Proteomes" id="UP000005207">
    <property type="component" value="Linkage group LG12"/>
</dbReference>
<evidence type="ECO:0000256" key="6">
    <source>
        <dbReference type="RuleBase" id="RU363034"/>
    </source>
</evidence>
<dbReference type="Gene3D" id="2.40.10.10">
    <property type="entry name" value="Trypsin-like serine proteases"/>
    <property type="match status" value="2"/>
</dbReference>
<dbReference type="InterPro" id="IPR009003">
    <property type="entry name" value="Peptidase_S1_PA"/>
</dbReference>
<keyword evidence="12" id="KW-1185">Reference proteome</keyword>
<dbReference type="InterPro" id="IPR001314">
    <property type="entry name" value="Peptidase_S1A"/>
</dbReference>
<feature type="transmembrane region" description="Helical" evidence="7">
    <location>
        <begin position="246"/>
        <end position="270"/>
    </location>
</feature>
<evidence type="ECO:0000256" key="7">
    <source>
        <dbReference type="SAM" id="Phobius"/>
    </source>
</evidence>
<dbReference type="InterPro" id="IPR003961">
    <property type="entry name" value="FN3_dom"/>
</dbReference>
<evidence type="ECO:0000259" key="10">
    <source>
        <dbReference type="PROSITE" id="PS50853"/>
    </source>
</evidence>
<evidence type="ECO:0000256" key="2">
    <source>
        <dbReference type="ARBA" id="ARBA00022729"/>
    </source>
</evidence>
<dbReference type="InterPro" id="IPR033116">
    <property type="entry name" value="TRYPSIN_SER"/>
</dbReference>
<evidence type="ECO:0008006" key="13">
    <source>
        <dbReference type="Google" id="ProtNLM"/>
    </source>
</evidence>
<feature type="transmembrane region" description="Helical" evidence="7">
    <location>
        <begin position="12"/>
        <end position="33"/>
    </location>
</feature>
<dbReference type="Pfam" id="PF00059">
    <property type="entry name" value="Lectin_C"/>
    <property type="match status" value="1"/>
</dbReference>
<protein>
    <recommendedName>
        <fullName evidence="13">Peptidase S1 domain-containing protein</fullName>
    </recommendedName>
</protein>
<dbReference type="Gene3D" id="3.10.100.10">
    <property type="entry name" value="Mannose-Binding Protein A, subunit A"/>
    <property type="match status" value="1"/>
</dbReference>
<feature type="domain" description="Peptidase S1" evidence="9">
    <location>
        <begin position="278"/>
        <end position="506"/>
    </location>
</feature>
<dbReference type="HOGENOM" id="CLU_526361_0_0_1"/>
<keyword evidence="1 6" id="KW-0645">Protease</keyword>
<organism evidence="11 12">
    <name type="scientific">Oreochromis niloticus</name>
    <name type="common">Nile tilapia</name>
    <name type="synonym">Tilapia nilotica</name>
    <dbReference type="NCBI Taxonomy" id="8128"/>
    <lineage>
        <taxon>Eukaryota</taxon>
        <taxon>Metazoa</taxon>
        <taxon>Chordata</taxon>
        <taxon>Craniata</taxon>
        <taxon>Vertebrata</taxon>
        <taxon>Euteleostomi</taxon>
        <taxon>Actinopterygii</taxon>
        <taxon>Neopterygii</taxon>
        <taxon>Teleostei</taxon>
        <taxon>Neoteleostei</taxon>
        <taxon>Acanthomorphata</taxon>
        <taxon>Ovalentaria</taxon>
        <taxon>Cichlomorphae</taxon>
        <taxon>Cichliformes</taxon>
        <taxon>Cichlidae</taxon>
        <taxon>African cichlids</taxon>
        <taxon>Pseudocrenilabrinae</taxon>
        <taxon>Oreochromini</taxon>
        <taxon>Oreochromis</taxon>
    </lineage>
</organism>
<proteinExistence type="predicted"/>
<reference evidence="11" key="2">
    <citation type="submission" date="2025-08" db="UniProtKB">
        <authorList>
            <consortium name="Ensembl"/>
        </authorList>
    </citation>
    <scope>IDENTIFICATION</scope>
</reference>
<accession>I3KK05</accession>
<dbReference type="Pfam" id="PF00089">
    <property type="entry name" value="Trypsin"/>
    <property type="match status" value="1"/>
</dbReference>
<dbReference type="InParanoid" id="I3KK05"/>
<dbReference type="Gene3D" id="2.60.40.10">
    <property type="entry name" value="Immunoglobulins"/>
    <property type="match status" value="1"/>
</dbReference>
<evidence type="ECO:0000256" key="4">
    <source>
        <dbReference type="ARBA" id="ARBA00022825"/>
    </source>
</evidence>
<dbReference type="PROSITE" id="PS00134">
    <property type="entry name" value="TRYPSIN_HIS"/>
    <property type="match status" value="1"/>
</dbReference>
<evidence type="ECO:0000256" key="5">
    <source>
        <dbReference type="ARBA" id="ARBA00023157"/>
    </source>
</evidence>
<dbReference type="PRINTS" id="PR00722">
    <property type="entry name" value="CHYMOTRYPSIN"/>
</dbReference>
<dbReference type="CDD" id="cd00063">
    <property type="entry name" value="FN3"/>
    <property type="match status" value="1"/>
</dbReference>
<keyword evidence="7" id="KW-0472">Membrane</keyword>
<dbReference type="SMART" id="SM00034">
    <property type="entry name" value="CLECT"/>
    <property type="match status" value="1"/>
</dbReference>
<keyword evidence="3 6" id="KW-0378">Hydrolase</keyword>